<keyword evidence="8" id="KW-1185">Reference proteome</keyword>
<dbReference type="PANTHER" id="PTHR43779">
    <property type="entry name" value="DIOXYGENASE RV0097-RELATED"/>
    <property type="match status" value="1"/>
</dbReference>
<accession>A0ABM4CV27</accession>
<dbReference type="Pfam" id="PF02668">
    <property type="entry name" value="TauD"/>
    <property type="match status" value="1"/>
</dbReference>
<dbReference type="InterPro" id="IPR051178">
    <property type="entry name" value="TfdA_dioxygenase"/>
</dbReference>
<feature type="chain" id="PRO_5046885743" evidence="6">
    <location>
        <begin position="25"/>
        <end position="328"/>
    </location>
</feature>
<feature type="domain" description="TauD/TfdA-like" evidence="7">
    <location>
        <begin position="68"/>
        <end position="323"/>
    </location>
</feature>
<evidence type="ECO:0000256" key="6">
    <source>
        <dbReference type="SAM" id="SignalP"/>
    </source>
</evidence>
<organism evidence="8 9">
    <name type="scientific">Hydra vulgaris</name>
    <name type="common">Hydra</name>
    <name type="synonym">Hydra attenuata</name>
    <dbReference type="NCBI Taxonomy" id="6087"/>
    <lineage>
        <taxon>Eukaryota</taxon>
        <taxon>Metazoa</taxon>
        <taxon>Cnidaria</taxon>
        <taxon>Hydrozoa</taxon>
        <taxon>Hydroidolina</taxon>
        <taxon>Anthoathecata</taxon>
        <taxon>Aplanulata</taxon>
        <taxon>Hydridae</taxon>
        <taxon>Hydra</taxon>
    </lineage>
</organism>
<keyword evidence="3 9" id="KW-0223">Dioxygenase</keyword>
<feature type="signal peptide" evidence="6">
    <location>
        <begin position="1"/>
        <end position="24"/>
    </location>
</feature>
<dbReference type="RefSeq" id="XP_065665782.1">
    <property type="nucleotide sequence ID" value="XM_065809710.1"/>
</dbReference>
<name>A0ABM4CV27_HYDVU</name>
<evidence type="ECO:0000256" key="4">
    <source>
        <dbReference type="ARBA" id="ARBA00023002"/>
    </source>
</evidence>
<evidence type="ECO:0000313" key="8">
    <source>
        <dbReference type="Proteomes" id="UP001652625"/>
    </source>
</evidence>
<evidence type="ECO:0000256" key="5">
    <source>
        <dbReference type="ARBA" id="ARBA00023004"/>
    </source>
</evidence>
<gene>
    <name evidence="9" type="primary">LOC124814144</name>
</gene>
<keyword evidence="5" id="KW-0408">Iron</keyword>
<dbReference type="Gene3D" id="3.60.130.10">
    <property type="entry name" value="Clavaminate synthase-like"/>
    <property type="match status" value="1"/>
</dbReference>
<keyword evidence="4" id="KW-0560">Oxidoreductase</keyword>
<comment type="similarity">
    <text evidence="1">Belongs to the TfdA dioxygenase family.</text>
</comment>
<dbReference type="InterPro" id="IPR003819">
    <property type="entry name" value="TauD/TfdA-like"/>
</dbReference>
<dbReference type="GeneID" id="124814144"/>
<evidence type="ECO:0000256" key="3">
    <source>
        <dbReference type="ARBA" id="ARBA00022964"/>
    </source>
</evidence>
<sequence>MCAQCDSVMIKLFMFLIALSSLAAYRVKSCSISRVSPFVLSQSKLCHCRHSPQQLKNTMGKILHWVKDVNQMDMKDITRLKNDVSKHGVVVIKNQHLTRNQQEVFTAKLGKIIILPSSFQGNSSYLGHPAIAVVSNYWQNGSWKGPQHSFGQYWHKDGDYFPYPNNFIFSILYGDEISDFLEGGDTGFIDGCLAAENAPQSILDVLNSTKITVKVSFIDDFRNGLKDHLAQYATVKHNFISKHPLNKRDCVFMFKVSKEQELFYTQEELRAFDEMWKYLLQDKFFYFHKWSQSDILIWDNMAVFHRAMPINDKGEKRIMYRTMVRIEV</sequence>
<dbReference type="GO" id="GO:0051213">
    <property type="term" value="F:dioxygenase activity"/>
    <property type="evidence" value="ECO:0007669"/>
    <property type="project" value="UniProtKB-KW"/>
</dbReference>
<dbReference type="Proteomes" id="UP001652625">
    <property type="component" value="Chromosome 11"/>
</dbReference>
<dbReference type="SUPFAM" id="SSF51197">
    <property type="entry name" value="Clavaminate synthase-like"/>
    <property type="match status" value="1"/>
</dbReference>
<evidence type="ECO:0000259" key="7">
    <source>
        <dbReference type="Pfam" id="PF02668"/>
    </source>
</evidence>
<dbReference type="PANTHER" id="PTHR43779:SF3">
    <property type="entry name" value="(3R)-3-[(CARBOXYMETHYL)AMINO]FATTY ACID OXYGENASE_DECARBOXYLASE"/>
    <property type="match status" value="1"/>
</dbReference>
<keyword evidence="6" id="KW-0732">Signal</keyword>
<keyword evidence="2" id="KW-0479">Metal-binding</keyword>
<evidence type="ECO:0000313" key="9">
    <source>
        <dbReference type="RefSeq" id="XP_065665782.1"/>
    </source>
</evidence>
<evidence type="ECO:0000256" key="1">
    <source>
        <dbReference type="ARBA" id="ARBA00005896"/>
    </source>
</evidence>
<reference evidence="9" key="1">
    <citation type="submission" date="2025-08" db="UniProtKB">
        <authorList>
            <consortium name="RefSeq"/>
        </authorList>
    </citation>
    <scope>IDENTIFICATION</scope>
</reference>
<evidence type="ECO:0000256" key="2">
    <source>
        <dbReference type="ARBA" id="ARBA00022723"/>
    </source>
</evidence>
<dbReference type="InterPro" id="IPR042098">
    <property type="entry name" value="TauD-like_sf"/>
</dbReference>
<protein>
    <submittedName>
        <fullName evidence="9">Alpha-ketoglutarate-dependent 2,4-dichlorophenoxyacetate dioxygenase isoform X3</fullName>
    </submittedName>
</protein>
<proteinExistence type="inferred from homology"/>